<evidence type="ECO:0000313" key="2">
    <source>
        <dbReference type="EMBL" id="ANZ35125.1"/>
    </source>
</evidence>
<evidence type="ECO:0000313" key="3">
    <source>
        <dbReference type="Proteomes" id="UP000093053"/>
    </source>
</evidence>
<dbReference type="KEGG" id="led:BBK82_02605"/>
<dbReference type="AlphaFoldDB" id="A0A1B2HBM0"/>
<keyword evidence="3" id="KW-1185">Reference proteome</keyword>
<proteinExistence type="predicted"/>
<protein>
    <recommendedName>
        <fullName evidence="4">Lipocalin-like domain-containing protein</fullName>
    </recommendedName>
</protein>
<organism evidence="2 3">
    <name type="scientific">Lentzea guizhouensis</name>
    <dbReference type="NCBI Taxonomy" id="1586287"/>
    <lineage>
        <taxon>Bacteria</taxon>
        <taxon>Bacillati</taxon>
        <taxon>Actinomycetota</taxon>
        <taxon>Actinomycetes</taxon>
        <taxon>Pseudonocardiales</taxon>
        <taxon>Pseudonocardiaceae</taxon>
        <taxon>Lentzea</taxon>
    </lineage>
</organism>
<dbReference type="EMBL" id="CP016793">
    <property type="protein sequence ID" value="ANZ35125.1"/>
    <property type="molecule type" value="Genomic_DNA"/>
</dbReference>
<feature type="chain" id="PRO_5038404023" description="Lipocalin-like domain-containing protein" evidence="1">
    <location>
        <begin position="23"/>
        <end position="157"/>
    </location>
</feature>
<sequence>MNVRKKALAAVAVCALAVPVVAAGGATAKPNYEDALVGRWDLTVTIHIEQPPLLTPLFCDFTADYQLHCETKPGYPDPLEGRGVWTAQKDGQFSFWITHHAHRDANGNPVGSINASHLGKISTNKKKFTTKAHTYIDMNDGSPWQGPVNVDGAAFRI</sequence>
<evidence type="ECO:0000256" key="1">
    <source>
        <dbReference type="SAM" id="SignalP"/>
    </source>
</evidence>
<gene>
    <name evidence="2" type="ORF">BBK82_02605</name>
</gene>
<keyword evidence="1" id="KW-0732">Signal</keyword>
<reference evidence="2 3" key="1">
    <citation type="submission" date="2016-07" db="EMBL/GenBank/DDBJ databases">
        <title>Complete genome sequence of the Lentzea guizhouensis DHS C013.</title>
        <authorList>
            <person name="Cao C."/>
        </authorList>
    </citation>
    <scope>NUCLEOTIDE SEQUENCE [LARGE SCALE GENOMIC DNA]</scope>
    <source>
        <strain evidence="2 3">DHS C013</strain>
    </source>
</reference>
<dbReference type="Proteomes" id="UP000093053">
    <property type="component" value="Chromosome"/>
</dbReference>
<dbReference type="OrthoDB" id="4194166at2"/>
<name>A0A1B2HBM0_9PSEU</name>
<evidence type="ECO:0008006" key="4">
    <source>
        <dbReference type="Google" id="ProtNLM"/>
    </source>
</evidence>
<feature type="signal peptide" evidence="1">
    <location>
        <begin position="1"/>
        <end position="22"/>
    </location>
</feature>
<accession>A0A1B2HBM0</accession>
<dbReference type="RefSeq" id="WP_065913543.1">
    <property type="nucleotide sequence ID" value="NZ_CP016793.1"/>
</dbReference>